<accession>A0AAP2F176</accession>
<comment type="caution">
    <text evidence="1">The sequence shown here is derived from an EMBL/GenBank/DDBJ whole genome shotgun (WGS) entry which is preliminary data.</text>
</comment>
<dbReference type="EMBL" id="JAENMS010000002">
    <property type="protein sequence ID" value="MBL5934065.1"/>
    <property type="molecule type" value="Genomic_DNA"/>
</dbReference>
<dbReference type="InterPro" id="IPR016123">
    <property type="entry name" value="Mog1/PsbP_a/b/a-sand"/>
</dbReference>
<dbReference type="SUPFAM" id="SSF55724">
    <property type="entry name" value="Mog1p/PsbP-like"/>
    <property type="match status" value="1"/>
</dbReference>
<dbReference type="Proteomes" id="UP000653275">
    <property type="component" value="Unassembled WGS sequence"/>
</dbReference>
<gene>
    <name evidence="1" type="ORF">I7V27_06270</name>
</gene>
<dbReference type="Gene3D" id="3.40.1000.10">
    <property type="entry name" value="Mog1/PsbP, alpha/beta/alpha sandwich"/>
    <property type="match status" value="1"/>
</dbReference>
<evidence type="ECO:0000313" key="2">
    <source>
        <dbReference type="Proteomes" id="UP000653275"/>
    </source>
</evidence>
<sequence>MKNQNYSILEGCFQSVTPLLDRSVNILMFRDPDDNEYNILINRATLEEDQKPEDFCEAQIELLRNTLPGFQLEGKLLKSEIGPARLSVVQIANQYLKDGNKVRQVQSIIKLPWHAKTNYNEREIIIFTLNANQDFTEYQRKHYVHIINSFQPAESL</sequence>
<dbReference type="AlphaFoldDB" id="A0AAP2F176"/>
<name>A0AAP2F176_LELAM</name>
<protein>
    <submittedName>
        <fullName evidence="1">DcrB-related protein</fullName>
    </submittedName>
</protein>
<dbReference type="RefSeq" id="WP_165500918.1">
    <property type="nucleotide sequence ID" value="NZ_JAENMR010000002.1"/>
</dbReference>
<dbReference type="Pfam" id="PF08786">
    <property type="entry name" value="DcrB"/>
    <property type="match status" value="1"/>
</dbReference>
<organism evidence="1 2">
    <name type="scientific">Lelliottia amnigena</name>
    <name type="common">Enterobacter amnigenus</name>
    <dbReference type="NCBI Taxonomy" id="61646"/>
    <lineage>
        <taxon>Bacteria</taxon>
        <taxon>Pseudomonadati</taxon>
        <taxon>Pseudomonadota</taxon>
        <taxon>Gammaproteobacteria</taxon>
        <taxon>Enterobacterales</taxon>
        <taxon>Enterobacteriaceae</taxon>
        <taxon>Lelliottia</taxon>
    </lineage>
</organism>
<evidence type="ECO:0000313" key="1">
    <source>
        <dbReference type="EMBL" id="MBL5934065.1"/>
    </source>
</evidence>
<proteinExistence type="predicted"/>
<dbReference type="InterPro" id="IPR014894">
    <property type="entry name" value="DcrB/EagT6"/>
</dbReference>
<reference evidence="1" key="1">
    <citation type="submission" date="2020-12" db="EMBL/GenBank/DDBJ databases">
        <title>Draft genome sequence of Enterobacter spp., Lelliottia spp. and Serratia spp. isolated from drinking water reservoirs and lakes.</title>
        <authorList>
            <person name="Reitter C."/>
            <person name="Neuhaus K."/>
            <person name="Huegler M."/>
        </authorList>
    </citation>
    <scope>NUCLEOTIDE SEQUENCE</scope>
    <source>
        <strain evidence="1">TZW15</strain>
    </source>
</reference>